<dbReference type="PANTHER" id="PTHR31569">
    <property type="entry name" value="SWIM-TYPE DOMAIN-CONTAINING PROTEIN"/>
    <property type="match status" value="1"/>
</dbReference>
<protein>
    <recommendedName>
        <fullName evidence="1">MULE transposase domain-containing protein</fullName>
    </recommendedName>
</protein>
<keyword evidence="3" id="KW-1185">Reference proteome</keyword>
<dbReference type="AlphaFoldDB" id="A0AAV8E5H6"/>
<feature type="domain" description="MULE transposase" evidence="1">
    <location>
        <begin position="91"/>
        <end position="172"/>
    </location>
</feature>
<gene>
    <name evidence="2" type="ORF">LUZ62_059776</name>
</gene>
<dbReference type="Pfam" id="PF10551">
    <property type="entry name" value="MULE"/>
    <property type="match status" value="1"/>
</dbReference>
<dbReference type="PANTHER" id="PTHR31569:SF4">
    <property type="entry name" value="SWIM-TYPE DOMAIN-CONTAINING PROTEIN"/>
    <property type="match status" value="1"/>
</dbReference>
<organism evidence="2 3">
    <name type="scientific">Rhynchospora pubera</name>
    <dbReference type="NCBI Taxonomy" id="906938"/>
    <lineage>
        <taxon>Eukaryota</taxon>
        <taxon>Viridiplantae</taxon>
        <taxon>Streptophyta</taxon>
        <taxon>Embryophyta</taxon>
        <taxon>Tracheophyta</taxon>
        <taxon>Spermatophyta</taxon>
        <taxon>Magnoliopsida</taxon>
        <taxon>Liliopsida</taxon>
        <taxon>Poales</taxon>
        <taxon>Cyperaceae</taxon>
        <taxon>Cyperoideae</taxon>
        <taxon>Rhynchosporeae</taxon>
        <taxon>Rhynchospora</taxon>
    </lineage>
</organism>
<evidence type="ECO:0000259" key="1">
    <source>
        <dbReference type="Pfam" id="PF10551"/>
    </source>
</evidence>
<dbReference type="InterPro" id="IPR052579">
    <property type="entry name" value="Zinc_finger_SWIM"/>
</dbReference>
<dbReference type="EMBL" id="JAMFTS010000003">
    <property type="protein sequence ID" value="KAJ4775519.1"/>
    <property type="molecule type" value="Genomic_DNA"/>
</dbReference>
<evidence type="ECO:0000313" key="3">
    <source>
        <dbReference type="Proteomes" id="UP001140206"/>
    </source>
</evidence>
<dbReference type="Proteomes" id="UP001140206">
    <property type="component" value="Chromosome 3"/>
</dbReference>
<dbReference type="InterPro" id="IPR018289">
    <property type="entry name" value="MULE_transposase_dom"/>
</dbReference>
<evidence type="ECO:0000313" key="2">
    <source>
        <dbReference type="EMBL" id="KAJ4775519.1"/>
    </source>
</evidence>
<accession>A0AAV8E5H6</accession>
<sequence>MSNAGIQPRQILSSLRQSNPNTRAIAKTIYNERRKIQQENLKGKSLIQQLCEELGKGGFKFNLLQDEVGHITHLFFSHPQSITLTRNFPTVFVMDCTYNTNKYKMPLLDIVGITSHNTTFYSGFVFLKKESTEYHMWALQMFKETLQHENQPSVIMTDREQALLNAISIVFP</sequence>
<comment type="caution">
    <text evidence="2">The sequence shown here is derived from an EMBL/GenBank/DDBJ whole genome shotgun (WGS) entry which is preliminary data.</text>
</comment>
<name>A0AAV8E5H6_9POAL</name>
<proteinExistence type="predicted"/>
<reference evidence="2" key="1">
    <citation type="submission" date="2022-08" db="EMBL/GenBank/DDBJ databases">
        <authorList>
            <person name="Marques A."/>
        </authorList>
    </citation>
    <scope>NUCLEOTIDE SEQUENCE</scope>
    <source>
        <strain evidence="2">RhyPub2mFocal</strain>
        <tissue evidence="2">Leaves</tissue>
    </source>
</reference>